<dbReference type="RefSeq" id="WP_086800193.1">
    <property type="nucleotide sequence ID" value="NZ_CP119182.1"/>
</dbReference>
<dbReference type="GeneID" id="79928204"/>
<evidence type="ECO:0000313" key="1">
    <source>
        <dbReference type="EMBL" id="MBD9724089.1"/>
    </source>
</evidence>
<sequence>MSEALYVDVSWLLDVQEAALGTEDVSVTDYSALVAAVARHKTRMPTLETSNPDAAWRAAALLHTIARLEPLPHRNSLVAAFVAAQYMDQSAQGIDPPYGALSDLIRKVRESRLTIYEVADTLRSWRI</sequence>
<dbReference type="EMBL" id="JACYXT010000004">
    <property type="protein sequence ID" value="MBD9724089.1"/>
    <property type="molecule type" value="Genomic_DNA"/>
</dbReference>
<reference evidence="1" key="1">
    <citation type="submission" date="2020-09" db="EMBL/GenBank/DDBJ databases">
        <title>Streptomyces canutascabiei sp. nov., which causes potato common scab and is distributed across the world.</title>
        <authorList>
            <person name="Nguyen H.P."/>
            <person name="Weisberg A.J."/>
            <person name="Chang J.H."/>
            <person name="Clarke C.R."/>
        </authorList>
    </citation>
    <scope>NUCLEOTIDE SEQUENCE</scope>
    <source>
        <strain evidence="1">ID-01-6.2a</strain>
    </source>
</reference>
<organism evidence="1 2">
    <name type="scientific">Streptomyces caniscabiei</name>
    <dbReference type="NCBI Taxonomy" id="2746961"/>
    <lineage>
        <taxon>Bacteria</taxon>
        <taxon>Bacillati</taxon>
        <taxon>Actinomycetota</taxon>
        <taxon>Actinomycetes</taxon>
        <taxon>Kitasatosporales</taxon>
        <taxon>Streptomycetaceae</taxon>
        <taxon>Streptomyces</taxon>
    </lineage>
</organism>
<evidence type="ECO:0000313" key="2">
    <source>
        <dbReference type="Proteomes" id="UP000661025"/>
    </source>
</evidence>
<accession>A0A927L526</accession>
<dbReference type="AlphaFoldDB" id="A0A927L526"/>
<proteinExistence type="predicted"/>
<dbReference type="Proteomes" id="UP000661025">
    <property type="component" value="Unassembled WGS sequence"/>
</dbReference>
<gene>
    <name evidence="1" type="ORF">IHE70_12750</name>
</gene>
<name>A0A927L526_9ACTN</name>
<protein>
    <submittedName>
        <fullName evidence="1">Toxin Doc</fullName>
    </submittedName>
</protein>
<comment type="caution">
    <text evidence="1">The sequence shown here is derived from an EMBL/GenBank/DDBJ whole genome shotgun (WGS) entry which is preliminary data.</text>
</comment>